<gene>
    <name evidence="1" type="ORF">VW35_12915</name>
</gene>
<dbReference type="RefSeq" id="WP_046143470.1">
    <property type="nucleotide sequence ID" value="NZ_LAJG01000023.1"/>
</dbReference>
<evidence type="ECO:0000313" key="1">
    <source>
        <dbReference type="EMBL" id="KKB78011.1"/>
    </source>
</evidence>
<dbReference type="OrthoDB" id="7944775at2"/>
<dbReference type="EMBL" id="LAJG01000023">
    <property type="protein sequence ID" value="KKB78011.1"/>
    <property type="molecule type" value="Genomic_DNA"/>
</dbReference>
<evidence type="ECO:0000313" key="2">
    <source>
        <dbReference type="Proteomes" id="UP000033514"/>
    </source>
</evidence>
<dbReference type="STRING" id="361041.VW35_12915"/>
<accession>A0A0F5L6K4</accession>
<dbReference type="Pfam" id="PF10679">
    <property type="entry name" value="DUF2491"/>
    <property type="match status" value="1"/>
</dbReference>
<protein>
    <recommendedName>
        <fullName evidence="3">DUF2491 family protein</fullName>
    </recommendedName>
</protein>
<name>A0A0F5L6K4_9HYPH</name>
<sequence length="219" mass="24095">MIGWFGRKNETRLLPVERGPLAVGIGGALDLDLLSLEANALGGDPAMPLPVSGPFIVAAYGEAKLDAATVLSRYYDEEHRMIQTMSGGGKPGDAVEDISFYHPWDSVVPSGPNEWSRWTGPQGLIGLADYDADGILFRRFWGEGPDRAPLVEFVEQVDDGEAVRSIHQTCMLYYRPLGQSREMLLINVERDLGERERQTGSSVEFLIGYGLTPADVRRV</sequence>
<keyword evidence="2" id="KW-1185">Reference proteome</keyword>
<proteinExistence type="predicted"/>
<dbReference type="Proteomes" id="UP000033514">
    <property type="component" value="Unassembled WGS sequence"/>
</dbReference>
<dbReference type="AlphaFoldDB" id="A0A0F5L6K4"/>
<organism evidence="1 2">
    <name type="scientific">Devosia soli</name>
    <dbReference type="NCBI Taxonomy" id="361041"/>
    <lineage>
        <taxon>Bacteria</taxon>
        <taxon>Pseudomonadati</taxon>
        <taxon>Pseudomonadota</taxon>
        <taxon>Alphaproteobacteria</taxon>
        <taxon>Hyphomicrobiales</taxon>
        <taxon>Devosiaceae</taxon>
        <taxon>Devosia</taxon>
    </lineage>
</organism>
<evidence type="ECO:0008006" key="3">
    <source>
        <dbReference type="Google" id="ProtNLM"/>
    </source>
</evidence>
<reference evidence="1 2" key="1">
    <citation type="submission" date="2015-03" db="EMBL/GenBank/DDBJ databases">
        <authorList>
            <person name="Hassan Y.I."/>
            <person name="Lepp D."/>
            <person name="Zhou T."/>
        </authorList>
    </citation>
    <scope>NUCLEOTIDE SEQUENCE [LARGE SCALE GENOMIC DNA]</scope>
    <source>
        <strain evidence="1 2">GH2-10</strain>
    </source>
</reference>
<dbReference type="InterPro" id="IPR019621">
    <property type="entry name" value="DUF2491"/>
</dbReference>
<dbReference type="PATRIC" id="fig|361041.3.peg.1965"/>
<comment type="caution">
    <text evidence="1">The sequence shown here is derived from an EMBL/GenBank/DDBJ whole genome shotgun (WGS) entry which is preliminary data.</text>
</comment>